<evidence type="ECO:0008006" key="2">
    <source>
        <dbReference type="Google" id="ProtNLM"/>
    </source>
</evidence>
<protein>
    <recommendedName>
        <fullName evidence="2">Flagellin lysine-N-methylase</fullName>
    </recommendedName>
</protein>
<name>E6Q0B8_9ZZZZ</name>
<reference evidence="1" key="1">
    <citation type="submission" date="2009-10" db="EMBL/GenBank/DDBJ databases">
        <title>Diversity of trophic interactions inside an arsenic-rich microbial ecosystem.</title>
        <authorList>
            <person name="Bertin P.N."/>
            <person name="Heinrich-Salmeron A."/>
            <person name="Pelletier E."/>
            <person name="Goulhen-Chollet F."/>
            <person name="Arsene-Ploetze F."/>
            <person name="Gallien S."/>
            <person name="Calteau A."/>
            <person name="Vallenet D."/>
            <person name="Casiot C."/>
            <person name="Chane-Woon-Ming B."/>
            <person name="Giloteaux L."/>
            <person name="Barakat M."/>
            <person name="Bonnefoy V."/>
            <person name="Bruneel O."/>
            <person name="Chandler M."/>
            <person name="Cleiss J."/>
            <person name="Duran R."/>
            <person name="Elbaz-Poulichet F."/>
            <person name="Fonknechten N."/>
            <person name="Lauga B."/>
            <person name="Mornico D."/>
            <person name="Ortet P."/>
            <person name="Schaeffer C."/>
            <person name="Siguier P."/>
            <person name="Alexander Thil Smith A."/>
            <person name="Van Dorsselaer A."/>
            <person name="Weissenbach J."/>
            <person name="Medigue C."/>
            <person name="Le Paslier D."/>
        </authorList>
    </citation>
    <scope>NUCLEOTIDE SEQUENCE</scope>
</reference>
<dbReference type="NCBIfam" id="NF038110">
    <property type="entry name" value="Lys_methyl_FliB"/>
    <property type="match status" value="1"/>
</dbReference>
<dbReference type="EMBL" id="CABN01000156">
    <property type="protein sequence ID" value="CBI00627.1"/>
    <property type="molecule type" value="Genomic_DNA"/>
</dbReference>
<gene>
    <name evidence="1" type="ORF">CARN3_0176</name>
</gene>
<proteinExistence type="predicted"/>
<comment type="caution">
    <text evidence="1">The sequence shown here is derived from an EMBL/GenBank/DDBJ whole genome shotgun (WGS) entry which is preliminary data.</text>
</comment>
<organism evidence="1">
    <name type="scientific">mine drainage metagenome</name>
    <dbReference type="NCBI Taxonomy" id="410659"/>
    <lineage>
        <taxon>unclassified sequences</taxon>
        <taxon>metagenomes</taxon>
        <taxon>ecological metagenomes</taxon>
    </lineage>
</organism>
<dbReference type="AlphaFoldDB" id="E6Q0B8"/>
<sequence length="496" mass="54439">MKTATTPLADAASGLPLAAPPPPLTIPRLPVAGRSVPLYREPALTERALREPAAPGPRYAESFQCIGAECEDSCCKAWDLRLDQATYERYQLIPVESLLGKVVQSSVVPLPEPRSKHWYARILLNESLECPFLTEEKWCGIQQTLGEEALSHTCKTYPRIHQRTPTGKRETTLHLSCPEASRLVLLTEHPGSGDSVSSQISGHISGQYIEAAYEEVAAESRRARTGKTATAYLGEIRRFLLVLLRDRRYSVGERMFLMGTFAGRLRPLLDSPEASGNQAAMIGQLPDLLRDYCLLAGQGTLRPALGQVTSQPALQLGLTLGLVNQRLDRALNSLRFLDVVKEFLEGVGYQPGTPPEKLVPAFQRAEKQFYAPLMKAHPWILENYLIHAVYRTLFPFGEARNKAASNPEHEFRSLSTHFVAIRTLLVGMAGLHGATFDTSQVVRLVQSYSRMVDHHAEFLSAAGGLLESRNLVDAGSLAGLLLEGAGRPAIRAASMA</sequence>
<accession>E6Q0B8</accession>
<evidence type="ECO:0000313" key="1">
    <source>
        <dbReference type="EMBL" id="CBI00627.1"/>
    </source>
</evidence>